<reference evidence="2 3" key="1">
    <citation type="submission" date="2023-09" db="EMBL/GenBank/DDBJ databases">
        <title>Multi-omics analysis of a traditional fermented food reveals byproduct-associated fungal strains for waste-to-food upcycling.</title>
        <authorList>
            <consortium name="Lawrence Berkeley National Laboratory"/>
            <person name="Rekdal V.M."/>
            <person name="Villalobos-Escobedo J.M."/>
            <person name="Rodriguez-Valeron N."/>
            <person name="Garcia M.O."/>
            <person name="Vasquez D.P."/>
            <person name="Damayanti I."/>
            <person name="Sorensen P.M."/>
            <person name="Baidoo E.E."/>
            <person name="De Carvalho A.C."/>
            <person name="Riley R."/>
            <person name="Lipzen A."/>
            <person name="He G."/>
            <person name="Yan M."/>
            <person name="Haridas S."/>
            <person name="Daum C."/>
            <person name="Yoshinaga Y."/>
            <person name="Ng V."/>
            <person name="Grigoriev I.V."/>
            <person name="Munk R."/>
            <person name="Nuraida L."/>
            <person name="Wijaya C.H."/>
            <person name="Morales P.-C."/>
            <person name="Keasling J.D."/>
        </authorList>
    </citation>
    <scope>NUCLEOTIDE SEQUENCE [LARGE SCALE GENOMIC DNA]</scope>
    <source>
        <strain evidence="2 3">FGSC 2613</strain>
    </source>
</reference>
<feature type="signal peptide" evidence="1">
    <location>
        <begin position="1"/>
        <end position="23"/>
    </location>
</feature>
<comment type="caution">
    <text evidence="2">The sequence shown here is derived from an EMBL/GenBank/DDBJ whole genome shotgun (WGS) entry which is preliminary data.</text>
</comment>
<keyword evidence="3" id="KW-1185">Reference proteome</keyword>
<sequence length="133" mass="15172">MGIVMPNGLWLSILGRVFWMLDGFVPAASPCCSWDNRSLLQLHTQGTHIHPEMQRRVAQGHCASDNMASMLSYMPDIYTIAIPKTEVGRLVTSDHTWYYKGRQSVQRCMYVRRLPDIMGDLRDQTPVTVTRST</sequence>
<name>A0ABR3DIT5_NEUIN</name>
<gene>
    <name evidence="2" type="ORF">QR685DRAFT_239307</name>
</gene>
<accession>A0ABR3DIT5</accession>
<dbReference type="Proteomes" id="UP001451303">
    <property type="component" value="Unassembled WGS sequence"/>
</dbReference>
<proteinExistence type="predicted"/>
<feature type="chain" id="PRO_5046460177" evidence="1">
    <location>
        <begin position="24"/>
        <end position="133"/>
    </location>
</feature>
<organism evidence="2 3">
    <name type="scientific">Neurospora intermedia</name>
    <dbReference type="NCBI Taxonomy" id="5142"/>
    <lineage>
        <taxon>Eukaryota</taxon>
        <taxon>Fungi</taxon>
        <taxon>Dikarya</taxon>
        <taxon>Ascomycota</taxon>
        <taxon>Pezizomycotina</taxon>
        <taxon>Sordariomycetes</taxon>
        <taxon>Sordariomycetidae</taxon>
        <taxon>Sordariales</taxon>
        <taxon>Sordariaceae</taxon>
        <taxon>Neurospora</taxon>
    </lineage>
</organism>
<keyword evidence="1" id="KW-0732">Signal</keyword>
<evidence type="ECO:0000256" key="1">
    <source>
        <dbReference type="SAM" id="SignalP"/>
    </source>
</evidence>
<evidence type="ECO:0000313" key="3">
    <source>
        <dbReference type="Proteomes" id="UP001451303"/>
    </source>
</evidence>
<evidence type="ECO:0000313" key="2">
    <source>
        <dbReference type="EMBL" id="KAL0472547.1"/>
    </source>
</evidence>
<dbReference type="EMBL" id="JAVLET010000003">
    <property type="protein sequence ID" value="KAL0472547.1"/>
    <property type="molecule type" value="Genomic_DNA"/>
</dbReference>
<protein>
    <submittedName>
        <fullName evidence="2">Uncharacterized protein</fullName>
    </submittedName>
</protein>